<feature type="region of interest" description="Disordered" evidence="1">
    <location>
        <begin position="37"/>
        <end position="56"/>
    </location>
</feature>
<proteinExistence type="predicted"/>
<dbReference type="EMBL" id="NHYD01000012">
    <property type="protein sequence ID" value="PPQ95891.1"/>
    <property type="molecule type" value="Genomic_DNA"/>
</dbReference>
<evidence type="ECO:0000313" key="3">
    <source>
        <dbReference type="Proteomes" id="UP000283269"/>
    </source>
</evidence>
<protein>
    <submittedName>
        <fullName evidence="2">Uncharacterized protein</fullName>
    </submittedName>
</protein>
<evidence type="ECO:0000313" key="2">
    <source>
        <dbReference type="EMBL" id="PPQ95891.1"/>
    </source>
</evidence>
<gene>
    <name evidence="2" type="ORF">CVT25_000393</name>
</gene>
<dbReference type="AlphaFoldDB" id="A0A409XYV1"/>
<dbReference type="STRING" id="93625.A0A409XYV1"/>
<accession>A0A409XYV1</accession>
<dbReference type="Proteomes" id="UP000283269">
    <property type="component" value="Unassembled WGS sequence"/>
</dbReference>
<name>A0A409XYV1_PSICY</name>
<keyword evidence="3" id="KW-1185">Reference proteome</keyword>
<organism evidence="2 3">
    <name type="scientific">Psilocybe cyanescens</name>
    <dbReference type="NCBI Taxonomy" id="93625"/>
    <lineage>
        <taxon>Eukaryota</taxon>
        <taxon>Fungi</taxon>
        <taxon>Dikarya</taxon>
        <taxon>Basidiomycota</taxon>
        <taxon>Agaricomycotina</taxon>
        <taxon>Agaricomycetes</taxon>
        <taxon>Agaricomycetidae</taxon>
        <taxon>Agaricales</taxon>
        <taxon>Agaricineae</taxon>
        <taxon>Strophariaceae</taxon>
        <taxon>Psilocybe</taxon>
    </lineage>
</organism>
<reference evidence="2 3" key="1">
    <citation type="journal article" date="2018" name="Evol. Lett.">
        <title>Horizontal gene cluster transfer increased hallucinogenic mushroom diversity.</title>
        <authorList>
            <person name="Reynolds H.T."/>
            <person name="Vijayakumar V."/>
            <person name="Gluck-Thaler E."/>
            <person name="Korotkin H.B."/>
            <person name="Matheny P.B."/>
            <person name="Slot J.C."/>
        </authorList>
    </citation>
    <scope>NUCLEOTIDE SEQUENCE [LARGE SCALE GENOMIC DNA]</scope>
    <source>
        <strain evidence="2 3">2631</strain>
    </source>
</reference>
<dbReference type="InParanoid" id="A0A409XYV1"/>
<evidence type="ECO:0000256" key="1">
    <source>
        <dbReference type="SAM" id="MobiDB-lite"/>
    </source>
</evidence>
<sequence>MTIRRGFHPLVPRQPHFNFVSTPVSSSQQVFDFISTPVSSSPKPRKKRRIAQDVSPNSKLKAVERWTERNQVLVQLQSQAEAQSRKEKKTLRINEALKSIRAAGFPTYRDFLEDVLTPHDPSQSSQISQLLLNHGPHLFDLARQRQPKITND</sequence>
<comment type="caution">
    <text evidence="2">The sequence shown here is derived from an EMBL/GenBank/DDBJ whole genome shotgun (WGS) entry which is preliminary data.</text>
</comment>